<feature type="coiled-coil region" evidence="3">
    <location>
        <begin position="70"/>
        <end position="97"/>
    </location>
</feature>
<dbReference type="EMBL" id="CM017879">
    <property type="protein sequence ID" value="KAG1359037.1"/>
    <property type="molecule type" value="Genomic_DNA"/>
</dbReference>
<comment type="caution">
    <text evidence="4">The sequence shown here is derived from an EMBL/GenBank/DDBJ whole genome shotgun (WGS) entry which is preliminary data.</text>
</comment>
<dbReference type="Proteomes" id="UP000797356">
    <property type="component" value="Chromosome 8"/>
</dbReference>
<name>A0A8K0N6M7_COCNU</name>
<proteinExistence type="inferred from homology"/>
<reference evidence="4" key="1">
    <citation type="journal article" date="2017" name="Gigascience">
        <title>The genome draft of coconut (Cocos nucifera).</title>
        <authorList>
            <person name="Xiao Y."/>
            <person name="Xu P."/>
            <person name="Fan H."/>
            <person name="Baudouin L."/>
            <person name="Xia W."/>
            <person name="Bocs S."/>
            <person name="Xu J."/>
            <person name="Li Q."/>
            <person name="Guo A."/>
            <person name="Zhou L."/>
            <person name="Li J."/>
            <person name="Wu Y."/>
            <person name="Ma Z."/>
            <person name="Armero A."/>
            <person name="Issali A.E."/>
            <person name="Liu N."/>
            <person name="Peng M."/>
            <person name="Yang Y."/>
        </authorList>
    </citation>
    <scope>NUCLEOTIDE SEQUENCE</scope>
    <source>
        <tissue evidence="4">Spear leaf of Hainan Tall coconut</tissue>
    </source>
</reference>
<keyword evidence="5" id="KW-1185">Reference proteome</keyword>
<feature type="coiled-coil region" evidence="3">
    <location>
        <begin position="369"/>
        <end position="424"/>
    </location>
</feature>
<reference evidence="4" key="2">
    <citation type="submission" date="2019-07" db="EMBL/GenBank/DDBJ databases">
        <authorList>
            <person name="Yang Y."/>
            <person name="Bocs S."/>
            <person name="Baudouin L."/>
        </authorList>
    </citation>
    <scope>NUCLEOTIDE SEQUENCE</scope>
    <source>
        <tissue evidence="4">Spear leaf of Hainan Tall coconut</tissue>
    </source>
</reference>
<feature type="coiled-coil region" evidence="3">
    <location>
        <begin position="811"/>
        <end position="880"/>
    </location>
</feature>
<gene>
    <name evidence="4" type="ORF">COCNU_08G004830</name>
</gene>
<dbReference type="OrthoDB" id="1917992at2759"/>
<accession>A0A8K0N6M7</accession>
<evidence type="ECO:0000313" key="4">
    <source>
        <dbReference type="EMBL" id="KAG1359037.1"/>
    </source>
</evidence>
<dbReference type="PANTHER" id="PTHR31580:SF22">
    <property type="entry name" value="FILAMENT-LIKE PLANT PROTEIN 7"/>
    <property type="match status" value="1"/>
</dbReference>
<keyword evidence="2 3" id="KW-0175">Coiled coil</keyword>
<evidence type="ECO:0000256" key="1">
    <source>
        <dbReference type="ARBA" id="ARBA00005921"/>
    </source>
</evidence>
<organism evidence="4 5">
    <name type="scientific">Cocos nucifera</name>
    <name type="common">Coconut palm</name>
    <dbReference type="NCBI Taxonomy" id="13894"/>
    <lineage>
        <taxon>Eukaryota</taxon>
        <taxon>Viridiplantae</taxon>
        <taxon>Streptophyta</taxon>
        <taxon>Embryophyta</taxon>
        <taxon>Tracheophyta</taxon>
        <taxon>Spermatophyta</taxon>
        <taxon>Magnoliopsida</taxon>
        <taxon>Liliopsida</taxon>
        <taxon>Arecaceae</taxon>
        <taxon>Arecoideae</taxon>
        <taxon>Cocoseae</taxon>
        <taxon>Attaleinae</taxon>
        <taxon>Cocos</taxon>
    </lineage>
</organism>
<evidence type="ECO:0000256" key="2">
    <source>
        <dbReference type="ARBA" id="ARBA00023054"/>
    </source>
</evidence>
<dbReference type="Pfam" id="PF05911">
    <property type="entry name" value="FPP"/>
    <property type="match status" value="1"/>
</dbReference>
<dbReference type="AlphaFoldDB" id="A0A8K0N6M7"/>
<evidence type="ECO:0000313" key="5">
    <source>
        <dbReference type="Proteomes" id="UP000797356"/>
    </source>
</evidence>
<feature type="coiled-coil region" evidence="3">
    <location>
        <begin position="930"/>
        <end position="990"/>
    </location>
</feature>
<protein>
    <submittedName>
        <fullName evidence="4">Filament-like plant protein 7</fullName>
    </submittedName>
</protein>
<dbReference type="InterPro" id="IPR008587">
    <property type="entry name" value="FPP_plant"/>
</dbReference>
<feature type="coiled-coil region" evidence="3">
    <location>
        <begin position="179"/>
        <end position="234"/>
    </location>
</feature>
<dbReference type="PANTHER" id="PTHR31580">
    <property type="entry name" value="FILAMENT-LIKE PLANT PROTEIN 4"/>
    <property type="match status" value="1"/>
</dbReference>
<comment type="similarity">
    <text evidence="1">Belongs to the FPP family.</text>
</comment>
<sequence>MLMTAFEVLGHCNSLSTVRLRFLSSVRSNHKVGKVLTTSLVNVWAEDQMEIDDKSSLGSSAFLDARVNCTESLKAKALELERSIEDLNEQLSSVRTESNAKDDLIAKQAKVAEEAIGGWEKARVEAASLKQQLADALLQKATGEGRMVDIDSALKECMQKLHMAKEEHQQSTNGCAMKISREQEKVRALEERLAEMNKRLVKLGVERSNLSQILEVKEKLIEESNNSRSQLEANFIAAMAKLDTSEKNNASLKYEVCMLQKELDIRNEEREFSLKSADAAHKQHLESIKKISKLESECQRLRVMVRKRLPGPAALAKMRSEVEMLGNSAMETRRKKSNSAMESFMSRDFIPENCYDVSNKSITSLVDRFHAIEDENKNLKESLIKKNRELQSSRIMFARTASKLSQVEKRLEELSERQDCFELARSIPVLHNLPHASNSSYGGNEDNISCAESWASALMSELEHFKNGKPTTTPSCRSAGVSDLSLMDDFIEMEKLAIVCMDKPCESSDIISGDNKSQTTSKEIDSRLDISEAIGKELVPINNPSGFGDINRETQLTCISFEKSPSWLQDILRVIIQKHHITKRSLDVILEEVRVALGKRDVSVREKCSDALYPSCTISQNPPHTSSNSSDGAFGMSTLTGETKSQPFQTNLKKPVCKLIELVEGIIERSMKISNAQHALSGNSGDASSQHGSASLNGYVARAFLWKSSELASVLQRFVIVCNDLFHGKADLEKFIAEVTSTLDWVIDHCFSLQDVSNMKETIKKHFDGDESPSEDEFEAVLNKADVHGVLKIEKKRSIPFVSASDDLHVLSQMQDIETKLNDENERLRLEIINTESRKKDLEEKLKTASARNEVLITRLHESEENISHLEVELAKLKESKGLIKDQIENQKLIDEDLGTQLRVPKVELNDAHQKFSSLEVEQEDKSHSCEKLEATCLELQLQLESVAAKGTPKYVVGSEEKQVRTDWEIAAASEKLAECQETILNLGKQLKALASPRDAALFDKVISTPAAAESNHQSQLPGQMRTEIDMASEDPRSPKTKEIICTEPQYPPAAATESPNTGFPCGQKIHKDQSTNKIKDIIQHSPVKSPERFYSLDGPNKHKGEADGGMLAMVPKKKQSGVNLLRKLLLKRKTESSKKLALPASC</sequence>
<evidence type="ECO:0000256" key="3">
    <source>
        <dbReference type="SAM" id="Coils"/>
    </source>
</evidence>